<protein>
    <submittedName>
        <fullName evidence="1">Shikimate kinase</fullName>
    </submittedName>
</protein>
<evidence type="ECO:0000313" key="1">
    <source>
        <dbReference type="EMBL" id="MCZ0857085.1"/>
    </source>
</evidence>
<dbReference type="GO" id="GO:0016301">
    <property type="term" value="F:kinase activity"/>
    <property type="evidence" value="ECO:0007669"/>
    <property type="project" value="UniProtKB-KW"/>
</dbReference>
<dbReference type="SUPFAM" id="SSF52540">
    <property type="entry name" value="P-loop containing nucleoside triphosphate hydrolases"/>
    <property type="match status" value="1"/>
</dbReference>
<comment type="caution">
    <text evidence="1">The sequence shown here is derived from an EMBL/GenBank/DDBJ whole genome shotgun (WGS) entry which is preliminary data.</text>
</comment>
<dbReference type="EMBL" id="JAPTMY010000005">
    <property type="protein sequence ID" value="MCZ0857085.1"/>
    <property type="molecule type" value="Genomic_DNA"/>
</dbReference>
<dbReference type="Proteomes" id="UP001072034">
    <property type="component" value="Unassembled WGS sequence"/>
</dbReference>
<reference evidence="1" key="1">
    <citation type="submission" date="2022-10" db="EMBL/GenBank/DDBJ databases">
        <title>Genome sequence of Actinomyces israelii ATCC 10048.</title>
        <authorList>
            <person name="Watt R.M."/>
            <person name="Tong W.M."/>
        </authorList>
    </citation>
    <scope>NUCLEOTIDE SEQUENCE</scope>
    <source>
        <strain evidence="1">ATCC 10048</strain>
    </source>
</reference>
<organism evidence="1 2">
    <name type="scientific">Actinomyces israelii</name>
    <dbReference type="NCBI Taxonomy" id="1659"/>
    <lineage>
        <taxon>Bacteria</taxon>
        <taxon>Bacillati</taxon>
        <taxon>Actinomycetota</taxon>
        <taxon>Actinomycetes</taxon>
        <taxon>Actinomycetales</taxon>
        <taxon>Actinomycetaceae</taxon>
        <taxon>Actinomyces</taxon>
    </lineage>
</organism>
<dbReference type="RefSeq" id="WP_268916743.1">
    <property type="nucleotide sequence ID" value="NZ_CP124548.1"/>
</dbReference>
<accession>A0ABT4I782</accession>
<dbReference type="Pfam" id="PF01202">
    <property type="entry name" value="SKI"/>
    <property type="match status" value="1"/>
</dbReference>
<sequence>MNGASGGELRPVGSVVLIGPPGAGCTAVGRALADLWGVPVSDLAGTVARALGTRPELALVAVPETRYRSVEAMTALDLLAAAGRRRRVVALGSGALADERVRRALGAVDESGGRVIALTASTRRLASRNGLDAPRSMALGNVHHEFVRMLRARQALCRELARAEVDTTAATPEEVAAVIAAGR</sequence>
<dbReference type="PRINTS" id="PR01100">
    <property type="entry name" value="SHIKIMTKNASE"/>
</dbReference>
<keyword evidence="1" id="KW-0808">Transferase</keyword>
<dbReference type="Gene3D" id="3.40.50.300">
    <property type="entry name" value="P-loop containing nucleotide triphosphate hydrolases"/>
    <property type="match status" value="1"/>
</dbReference>
<evidence type="ECO:0000313" key="2">
    <source>
        <dbReference type="Proteomes" id="UP001072034"/>
    </source>
</evidence>
<gene>
    <name evidence="1" type="ORF">OHJ16_03355</name>
</gene>
<proteinExistence type="predicted"/>
<dbReference type="InterPro" id="IPR031322">
    <property type="entry name" value="Shikimate/glucono_kinase"/>
</dbReference>
<keyword evidence="1" id="KW-0418">Kinase</keyword>
<keyword evidence="2" id="KW-1185">Reference proteome</keyword>
<dbReference type="InterPro" id="IPR027417">
    <property type="entry name" value="P-loop_NTPase"/>
</dbReference>
<name>A0ABT4I782_9ACTO</name>